<dbReference type="RefSeq" id="WP_013883437.1">
    <property type="nucleotide sequence ID" value="NC_015671.1"/>
</dbReference>
<evidence type="ECO:0000313" key="3">
    <source>
        <dbReference type="Proteomes" id="UP000000485"/>
    </source>
</evidence>
<gene>
    <name evidence="2" type="ordered locus">Celgi_1399</name>
</gene>
<accession>F8A3L5</accession>
<dbReference type="AlphaFoldDB" id="F8A3L5"/>
<proteinExistence type="predicted"/>
<dbReference type="STRING" id="593907.Celgi_1399"/>
<protein>
    <submittedName>
        <fullName evidence="2">Uncharacterized protein</fullName>
    </submittedName>
</protein>
<evidence type="ECO:0000256" key="1">
    <source>
        <dbReference type="SAM" id="MobiDB-lite"/>
    </source>
</evidence>
<evidence type="ECO:0000313" key="2">
    <source>
        <dbReference type="EMBL" id="AEI11918.1"/>
    </source>
</evidence>
<feature type="compositionally biased region" description="Polar residues" evidence="1">
    <location>
        <begin position="9"/>
        <end position="20"/>
    </location>
</feature>
<dbReference type="EMBL" id="CP002665">
    <property type="protein sequence ID" value="AEI11918.1"/>
    <property type="molecule type" value="Genomic_DNA"/>
</dbReference>
<dbReference type="HOGENOM" id="CLU_129731_0_0_11"/>
<name>F8A3L5_CELGA</name>
<sequence length="114" mass="12757">MGLFRRSPRTPSGEQPTSSRAARDATVAHLREFAETRIGVEAYVEPETNVTQTTVLLVATDGEWTRRRVPDARAAFQLAQALGIPAYDVHATGYPQRWRDYNARQRASARRATS</sequence>
<organism evidence="2 3">
    <name type="scientific">Cellulomonas gilvus (strain ATCC 13127 / NRRL B-14078)</name>
    <name type="common">Cellvibrio gilvus</name>
    <dbReference type="NCBI Taxonomy" id="593907"/>
    <lineage>
        <taxon>Bacteria</taxon>
        <taxon>Bacillati</taxon>
        <taxon>Actinomycetota</taxon>
        <taxon>Actinomycetes</taxon>
        <taxon>Micrococcales</taxon>
        <taxon>Cellulomonadaceae</taxon>
        <taxon>Cellulomonas</taxon>
    </lineage>
</organism>
<dbReference type="KEGG" id="cga:Celgi_1399"/>
<feature type="region of interest" description="Disordered" evidence="1">
    <location>
        <begin position="1"/>
        <end position="25"/>
    </location>
</feature>
<keyword evidence="3" id="KW-1185">Reference proteome</keyword>
<dbReference type="OrthoDB" id="5192422at2"/>
<reference evidence="3" key="1">
    <citation type="submission" date="2011-04" db="EMBL/GenBank/DDBJ databases">
        <title>Complete sequence of Cellvibrio gilvus ATCC 13127.</title>
        <authorList>
            <person name="Lucas S."/>
            <person name="Han J."/>
            <person name="Lapidus A."/>
            <person name="Cheng J.-F."/>
            <person name="Goodwin L."/>
            <person name="Pitluck S."/>
            <person name="Peters L."/>
            <person name="Munk A."/>
            <person name="Detter J.C."/>
            <person name="Han C."/>
            <person name="Tapia R."/>
            <person name="Land M."/>
            <person name="Hauser L."/>
            <person name="Kyrpides N."/>
            <person name="Ivanova N."/>
            <person name="Ovchinnikova G."/>
            <person name="Pagani I."/>
            <person name="Mead D."/>
            <person name="Brumm P."/>
            <person name="Woyke T."/>
        </authorList>
    </citation>
    <scope>NUCLEOTIDE SEQUENCE [LARGE SCALE GENOMIC DNA]</scope>
    <source>
        <strain evidence="3">ATCC 13127 / NRRL B-14078</strain>
    </source>
</reference>
<dbReference type="eggNOG" id="ENOG50331DK">
    <property type="taxonomic scope" value="Bacteria"/>
</dbReference>
<dbReference type="Proteomes" id="UP000000485">
    <property type="component" value="Chromosome"/>
</dbReference>